<dbReference type="SMART" id="SM00409">
    <property type="entry name" value="IG"/>
    <property type="match status" value="2"/>
</dbReference>
<dbReference type="Gene3D" id="2.60.40.10">
    <property type="entry name" value="Immunoglobulins"/>
    <property type="match status" value="2"/>
</dbReference>
<organism evidence="3 4">
    <name type="scientific">Electrophorus electricus</name>
    <name type="common">Electric eel</name>
    <name type="synonym">Gymnotus electricus</name>
    <dbReference type="NCBI Taxonomy" id="8005"/>
    <lineage>
        <taxon>Eukaryota</taxon>
        <taxon>Metazoa</taxon>
        <taxon>Chordata</taxon>
        <taxon>Craniata</taxon>
        <taxon>Vertebrata</taxon>
        <taxon>Euteleostomi</taxon>
        <taxon>Actinopterygii</taxon>
        <taxon>Neopterygii</taxon>
        <taxon>Teleostei</taxon>
        <taxon>Ostariophysi</taxon>
        <taxon>Gymnotiformes</taxon>
        <taxon>Gymnotoidei</taxon>
        <taxon>Gymnotidae</taxon>
        <taxon>Electrophorus</taxon>
    </lineage>
</organism>
<reference evidence="4" key="2">
    <citation type="journal article" date="2017" name="Sci. Adv.">
        <title>A tail of two voltages: Proteomic comparison of the three electric organs of the electric eel.</title>
        <authorList>
            <person name="Traeger L.L."/>
            <person name="Sabat G."/>
            <person name="Barrett-Wilt G.A."/>
            <person name="Wells G.B."/>
            <person name="Sussman M.R."/>
        </authorList>
    </citation>
    <scope>NUCLEOTIDE SEQUENCE [LARGE SCALE GENOMIC DNA]</scope>
</reference>
<feature type="domain" description="Ig-like" evidence="2">
    <location>
        <begin position="188"/>
        <end position="276"/>
    </location>
</feature>
<feature type="domain" description="Ig-like" evidence="2">
    <location>
        <begin position="86"/>
        <end position="183"/>
    </location>
</feature>
<dbReference type="Proteomes" id="UP000314983">
    <property type="component" value="Chromosome 16"/>
</dbReference>
<protein>
    <submittedName>
        <fullName evidence="3">Glycoprotein A33</fullName>
    </submittedName>
</protein>
<dbReference type="AlphaFoldDB" id="A0A4W4FIP3"/>
<dbReference type="OMA" id="TEMSGYY"/>
<gene>
    <name evidence="3" type="primary">GPA33</name>
</gene>
<keyword evidence="1" id="KW-1133">Transmembrane helix</keyword>
<dbReference type="SUPFAM" id="SSF48726">
    <property type="entry name" value="Immunoglobulin"/>
    <property type="match status" value="2"/>
</dbReference>
<sequence length="324" mass="35936">MSVLLYVNLCNHKRHVFYFSKEIIYKNVIQCLSSLQYIYLSIYRYIWSICVLQPISLCLSVFHTVIYQTLAINVDIPLSVYEFARGDPAIIPCNFKPKNPVNSVIIISWMAHADVESDPEAIPPSLDYDEAYNGRAALNYSISQGISTLTLNAITSKDSRVYECKVQIPKDTTGKQVDSTRLVVLVAPSKPICTIQGKAEFYQNISLACHSEEGTPTPTYQWTSYDLTNKSRPNPPKSTDVNGVLSLYNISTETNGFFICTSSNKIRSNFCNLTLTVVPSSMNVAPIAGIIGGIVAVLLILLVVVYCCCCRRKQAVFGIGILAQ</sequence>
<keyword evidence="1" id="KW-0812">Transmembrane</keyword>
<dbReference type="PANTHER" id="PTHR44969:SF1">
    <property type="entry name" value="CELL SURFACE A33 ANTIGEN"/>
    <property type="match status" value="1"/>
</dbReference>
<accession>A0A4W4FIP3</accession>
<dbReference type="STRING" id="8005.ENSEEEP00000024610"/>
<dbReference type="GO" id="GO:0005886">
    <property type="term" value="C:plasma membrane"/>
    <property type="evidence" value="ECO:0007669"/>
    <property type="project" value="InterPro"/>
</dbReference>
<dbReference type="PANTHER" id="PTHR44969">
    <property type="entry name" value="CELL SURFACE A33 ANTIGEN"/>
    <property type="match status" value="1"/>
</dbReference>
<keyword evidence="4" id="KW-1185">Reference proteome</keyword>
<dbReference type="Pfam" id="PF13927">
    <property type="entry name" value="Ig_3"/>
    <property type="match status" value="1"/>
</dbReference>
<dbReference type="PROSITE" id="PS50835">
    <property type="entry name" value="IG_LIKE"/>
    <property type="match status" value="2"/>
</dbReference>
<dbReference type="InterPro" id="IPR036179">
    <property type="entry name" value="Ig-like_dom_sf"/>
</dbReference>
<reference evidence="3" key="3">
    <citation type="submission" date="2020-05" db="EMBL/GenBank/DDBJ databases">
        <title>Electrophorus electricus (electric eel) genome, fEleEle1, primary haplotype.</title>
        <authorList>
            <person name="Myers G."/>
            <person name="Meyer A."/>
            <person name="Fedrigo O."/>
            <person name="Formenti G."/>
            <person name="Rhie A."/>
            <person name="Tracey A."/>
            <person name="Sims Y."/>
            <person name="Jarvis E.D."/>
        </authorList>
    </citation>
    <scope>NUCLEOTIDE SEQUENCE [LARGE SCALE GENOMIC DNA]</scope>
</reference>
<dbReference type="InterPro" id="IPR013783">
    <property type="entry name" value="Ig-like_fold"/>
</dbReference>
<keyword evidence="1" id="KW-0472">Membrane</keyword>
<proteinExistence type="predicted"/>
<dbReference type="InterPro" id="IPR003599">
    <property type="entry name" value="Ig_sub"/>
</dbReference>
<reference evidence="3" key="5">
    <citation type="submission" date="2025-09" db="UniProtKB">
        <authorList>
            <consortium name="Ensembl"/>
        </authorList>
    </citation>
    <scope>IDENTIFICATION</scope>
</reference>
<evidence type="ECO:0000259" key="2">
    <source>
        <dbReference type="PROSITE" id="PS50835"/>
    </source>
</evidence>
<reference evidence="3" key="4">
    <citation type="submission" date="2025-08" db="UniProtKB">
        <authorList>
            <consortium name="Ensembl"/>
        </authorList>
    </citation>
    <scope>IDENTIFICATION</scope>
</reference>
<evidence type="ECO:0000313" key="3">
    <source>
        <dbReference type="Ensembl" id="ENSEEEP00000024610.2"/>
    </source>
</evidence>
<name>A0A4W4FIP3_ELEEL</name>
<feature type="transmembrane region" description="Helical" evidence="1">
    <location>
        <begin position="287"/>
        <end position="309"/>
    </location>
</feature>
<reference evidence="4" key="1">
    <citation type="journal article" date="2014" name="Science">
        <title>Nonhuman genetics. Genomic basis for the convergent evolution of electric organs.</title>
        <authorList>
            <person name="Gallant J.R."/>
            <person name="Traeger L.L."/>
            <person name="Volkening J.D."/>
            <person name="Moffett H."/>
            <person name="Chen P.H."/>
            <person name="Novina C.D."/>
            <person name="Phillips G.N.Jr."/>
            <person name="Anand R."/>
            <person name="Wells G.B."/>
            <person name="Pinch M."/>
            <person name="Guth R."/>
            <person name="Unguez G.A."/>
            <person name="Albert J.S."/>
            <person name="Zakon H.H."/>
            <person name="Samanta M.P."/>
            <person name="Sussman M.R."/>
        </authorList>
    </citation>
    <scope>NUCLEOTIDE SEQUENCE [LARGE SCALE GENOMIC DNA]</scope>
</reference>
<evidence type="ECO:0000313" key="4">
    <source>
        <dbReference type="Proteomes" id="UP000314983"/>
    </source>
</evidence>
<dbReference type="InterPro" id="IPR007110">
    <property type="entry name" value="Ig-like_dom"/>
</dbReference>
<dbReference type="Ensembl" id="ENSEEET00000024894.2">
    <property type="protein sequence ID" value="ENSEEEP00000024610.2"/>
    <property type="gene ID" value="ENSEEEG00000011929.2"/>
</dbReference>
<dbReference type="InterPro" id="IPR042474">
    <property type="entry name" value="A33"/>
</dbReference>
<dbReference type="GeneTree" id="ENSGT00940000160248"/>
<evidence type="ECO:0000256" key="1">
    <source>
        <dbReference type="SAM" id="Phobius"/>
    </source>
</evidence>